<dbReference type="AlphaFoldDB" id="D1AM78"/>
<accession>D1AM78</accession>
<dbReference type="KEGG" id="str:Sterm_2604"/>
<dbReference type="STRING" id="526218.Sterm_2604"/>
<name>D1AM78_SEBTE</name>
<dbReference type="RefSeq" id="WP_012862046.1">
    <property type="nucleotide sequence ID" value="NC_013517.1"/>
</dbReference>
<dbReference type="EMBL" id="CP001739">
    <property type="protein sequence ID" value="ACZ09452.1"/>
    <property type="molecule type" value="Genomic_DNA"/>
</dbReference>
<organism evidence="1 2">
    <name type="scientific">Sebaldella termitidis (strain ATCC 33386 / NCTC 11300)</name>
    <dbReference type="NCBI Taxonomy" id="526218"/>
    <lineage>
        <taxon>Bacteria</taxon>
        <taxon>Fusobacteriati</taxon>
        <taxon>Fusobacteriota</taxon>
        <taxon>Fusobacteriia</taxon>
        <taxon>Fusobacteriales</taxon>
        <taxon>Leptotrichiaceae</taxon>
        <taxon>Sebaldella</taxon>
    </lineage>
</organism>
<reference evidence="1 2" key="2">
    <citation type="journal article" date="2010" name="Stand. Genomic Sci.">
        <title>Complete genome sequence of Sebaldella termitidis type strain (NCTC 11300).</title>
        <authorList>
            <person name="Harmon-Smith M."/>
            <person name="Celia L."/>
            <person name="Chertkov O."/>
            <person name="Lapidus A."/>
            <person name="Copeland A."/>
            <person name="Glavina Del Rio T."/>
            <person name="Nolan M."/>
            <person name="Lucas S."/>
            <person name="Tice H."/>
            <person name="Cheng J.F."/>
            <person name="Han C."/>
            <person name="Detter J.C."/>
            <person name="Bruce D."/>
            <person name="Goodwin L."/>
            <person name="Pitluck S."/>
            <person name="Pati A."/>
            <person name="Liolios K."/>
            <person name="Ivanova N."/>
            <person name="Mavromatis K."/>
            <person name="Mikhailova N."/>
            <person name="Chen A."/>
            <person name="Palaniappan K."/>
            <person name="Land M."/>
            <person name="Hauser L."/>
            <person name="Chang Y.J."/>
            <person name="Jeffries C.D."/>
            <person name="Brettin T."/>
            <person name="Goker M."/>
            <person name="Beck B."/>
            <person name="Bristow J."/>
            <person name="Eisen J.A."/>
            <person name="Markowitz V."/>
            <person name="Hugenholtz P."/>
            <person name="Kyrpides N.C."/>
            <person name="Klenk H.P."/>
            <person name="Chen F."/>
        </authorList>
    </citation>
    <scope>NUCLEOTIDE SEQUENCE [LARGE SCALE GENOMIC DNA]</scope>
    <source>
        <strain evidence="2">ATCC 33386 / NCTC 11300</strain>
    </source>
</reference>
<reference evidence="2" key="1">
    <citation type="submission" date="2009-09" db="EMBL/GenBank/DDBJ databases">
        <title>The complete chromosome of Sebaldella termitidis ATCC 33386.</title>
        <authorList>
            <consortium name="US DOE Joint Genome Institute (JGI-PGF)"/>
            <person name="Lucas S."/>
            <person name="Copeland A."/>
            <person name="Lapidus A."/>
            <person name="Glavina del Rio T."/>
            <person name="Dalin E."/>
            <person name="Tice H."/>
            <person name="Bruce D."/>
            <person name="Goodwin L."/>
            <person name="Pitluck S."/>
            <person name="Kyrpides N."/>
            <person name="Mavromatis K."/>
            <person name="Ivanova N."/>
            <person name="Mikhailova N."/>
            <person name="Sims D."/>
            <person name="Meincke L."/>
            <person name="Brettin T."/>
            <person name="Detter J.C."/>
            <person name="Han C."/>
            <person name="Larimer F."/>
            <person name="Land M."/>
            <person name="Hauser L."/>
            <person name="Markowitz V."/>
            <person name="Cheng J.F."/>
            <person name="Hugenholtz P."/>
            <person name="Woyke T."/>
            <person name="Wu D."/>
            <person name="Eisen J.A."/>
        </authorList>
    </citation>
    <scope>NUCLEOTIDE SEQUENCE [LARGE SCALE GENOMIC DNA]</scope>
    <source>
        <strain evidence="2">ATCC 33386 / NCTC 11300</strain>
    </source>
</reference>
<dbReference type="HOGENOM" id="CLU_1304169_0_0_0"/>
<dbReference type="Proteomes" id="UP000000845">
    <property type="component" value="Chromosome"/>
</dbReference>
<dbReference type="InterPro" id="IPR041025">
    <property type="entry name" value="HNH_repeat"/>
</dbReference>
<dbReference type="Pfam" id="PF18780">
    <property type="entry name" value="HNH_repeat"/>
    <property type="match status" value="1"/>
</dbReference>
<evidence type="ECO:0000313" key="1">
    <source>
        <dbReference type="EMBL" id="ACZ09452.1"/>
    </source>
</evidence>
<evidence type="ECO:0000313" key="2">
    <source>
        <dbReference type="Proteomes" id="UP000000845"/>
    </source>
</evidence>
<keyword evidence="2" id="KW-1185">Reference proteome</keyword>
<protein>
    <submittedName>
        <fullName evidence="1">Uncharacterized protein</fullName>
    </submittedName>
</protein>
<sequence>MISPVRRSWGNYNAFLKDIGEKTLNERTKEKYINQVKKFVDDNGRKPLSAEFSKNMLTIVRIFGYWNNLLLEAGIKEIRIVNRSNMTDDELLEYYINLCNKENRLITSKELDKNPVYLNSHIFGSKFGSFGEFLKVTINDERLKIKDKKCKIRTEKYTQEELAYHIKQYLESETIITIRTFKQYLKVNKLASINTYKNRFRTRSFKELIKV</sequence>
<gene>
    <name evidence="1" type="ordered locus">Sterm_2604</name>
</gene>
<proteinExistence type="predicted"/>